<dbReference type="SUPFAM" id="SSF57997">
    <property type="entry name" value="Tropomyosin"/>
    <property type="match status" value="1"/>
</dbReference>
<evidence type="ECO:0000313" key="3">
    <source>
        <dbReference type="Proteomes" id="UP000472241"/>
    </source>
</evidence>
<protein>
    <submittedName>
        <fullName evidence="2">Uncharacterized protein</fullName>
    </submittedName>
</protein>
<dbReference type="Proteomes" id="UP000472241">
    <property type="component" value="Unplaced"/>
</dbReference>
<keyword evidence="3" id="KW-1185">Reference proteome</keyword>
<proteinExistence type="predicted"/>
<sequence length="168" mass="18342">MAEAAPAPTSEWDSECLTSLQPLPLPTPPAANEAHLQTAAISLWTVVAAVQAIERKVEVHSRRLLHLEGRTGTAEKKLASCEKTVADLGNQLEGKWAVLGTLLQEYGLLQRRLENLENLLRNRNFWILRLPPGIKGDIPKVIPSTPSGWKVVPLVPRLGVRDPVGQSG</sequence>
<accession>A0A667FQR0</accession>
<dbReference type="Ensembl" id="ENSLCNT00005002323.1">
    <property type="protein sequence ID" value="ENSLCNP00005002009.1"/>
    <property type="gene ID" value="ENSLCNG00005001488.1"/>
</dbReference>
<feature type="region of interest" description="Disordered" evidence="1">
    <location>
        <begin position="1"/>
        <end position="24"/>
    </location>
</feature>
<organism evidence="2 3">
    <name type="scientific">Lynx canadensis</name>
    <name type="common">Canada lynx</name>
    <name type="synonym">Felis canadensis</name>
    <dbReference type="NCBI Taxonomy" id="61383"/>
    <lineage>
        <taxon>Eukaryota</taxon>
        <taxon>Metazoa</taxon>
        <taxon>Chordata</taxon>
        <taxon>Craniata</taxon>
        <taxon>Vertebrata</taxon>
        <taxon>Euteleostomi</taxon>
        <taxon>Mammalia</taxon>
        <taxon>Eutheria</taxon>
        <taxon>Laurasiatheria</taxon>
        <taxon>Carnivora</taxon>
        <taxon>Feliformia</taxon>
        <taxon>Felidae</taxon>
        <taxon>Felinae</taxon>
        <taxon>Lynx</taxon>
    </lineage>
</organism>
<reference evidence="2" key="1">
    <citation type="submission" date="2025-08" db="UniProtKB">
        <authorList>
            <consortium name="Ensembl"/>
        </authorList>
    </citation>
    <scope>IDENTIFICATION</scope>
</reference>
<evidence type="ECO:0000313" key="2">
    <source>
        <dbReference type="Ensembl" id="ENSLCNP00005002009.1"/>
    </source>
</evidence>
<reference evidence="2" key="2">
    <citation type="submission" date="2025-09" db="UniProtKB">
        <authorList>
            <consortium name="Ensembl"/>
        </authorList>
    </citation>
    <scope>IDENTIFICATION</scope>
</reference>
<dbReference type="AlphaFoldDB" id="A0A667FQR0"/>
<name>A0A667FQR0_LYNCA</name>
<evidence type="ECO:0000256" key="1">
    <source>
        <dbReference type="SAM" id="MobiDB-lite"/>
    </source>
</evidence>